<accession>A0A1I2C6Z7</accession>
<evidence type="ECO:0000313" key="9">
    <source>
        <dbReference type="Proteomes" id="UP000198855"/>
    </source>
</evidence>
<evidence type="ECO:0000256" key="1">
    <source>
        <dbReference type="ARBA" id="ARBA00010641"/>
    </source>
</evidence>
<dbReference type="InterPro" id="IPR013324">
    <property type="entry name" value="RNA_pol_sigma_r3/r4-like"/>
</dbReference>
<dbReference type="NCBIfam" id="NF007215">
    <property type="entry name" value="PRK09637.1"/>
    <property type="match status" value="1"/>
</dbReference>
<dbReference type="Pfam" id="PF08281">
    <property type="entry name" value="Sigma70_r4_2"/>
    <property type="match status" value="1"/>
</dbReference>
<gene>
    <name evidence="8" type="ORF">SAMN05216378_3804</name>
</gene>
<dbReference type="InterPro" id="IPR013249">
    <property type="entry name" value="RNA_pol_sigma70_r4_t2"/>
</dbReference>
<dbReference type="Gene3D" id="1.10.1740.10">
    <property type="match status" value="1"/>
</dbReference>
<dbReference type="InterPro" id="IPR014304">
    <property type="entry name" value="RNA_pol_sigma-Z"/>
</dbReference>
<reference evidence="9" key="1">
    <citation type="submission" date="2016-10" db="EMBL/GenBank/DDBJ databases">
        <authorList>
            <person name="Varghese N."/>
            <person name="Submissions S."/>
        </authorList>
    </citation>
    <scope>NUCLEOTIDE SEQUENCE [LARGE SCALE GENOMIC DNA]</scope>
    <source>
        <strain evidence="9">CGMCC 1.10784</strain>
    </source>
</reference>
<dbReference type="InterPro" id="IPR036388">
    <property type="entry name" value="WH-like_DNA-bd_sf"/>
</dbReference>
<evidence type="ECO:0000313" key="8">
    <source>
        <dbReference type="EMBL" id="SFE63430.1"/>
    </source>
</evidence>
<evidence type="ECO:0000256" key="4">
    <source>
        <dbReference type="ARBA" id="ARBA00023163"/>
    </source>
</evidence>
<dbReference type="EMBL" id="FOMT01000003">
    <property type="protein sequence ID" value="SFE63430.1"/>
    <property type="molecule type" value="Genomic_DNA"/>
</dbReference>
<dbReference type="OrthoDB" id="9784984at2"/>
<dbReference type="AlphaFoldDB" id="A0A1I2C6Z7"/>
<dbReference type="InterPro" id="IPR014284">
    <property type="entry name" value="RNA_pol_sigma-70_dom"/>
</dbReference>
<keyword evidence="2" id="KW-0805">Transcription regulation</keyword>
<protein>
    <recommendedName>
        <fullName evidence="5">RNA polymerase sigma factor SigZ</fullName>
    </recommendedName>
</protein>
<dbReference type="Gene3D" id="1.10.10.10">
    <property type="entry name" value="Winged helix-like DNA-binding domain superfamily/Winged helix DNA-binding domain"/>
    <property type="match status" value="1"/>
</dbReference>
<dbReference type="CDD" id="cd06171">
    <property type="entry name" value="Sigma70_r4"/>
    <property type="match status" value="1"/>
</dbReference>
<dbReference type="NCBIfam" id="TIGR02959">
    <property type="entry name" value="SigZ"/>
    <property type="match status" value="1"/>
</dbReference>
<evidence type="ECO:0000259" key="6">
    <source>
        <dbReference type="Pfam" id="PF04542"/>
    </source>
</evidence>
<dbReference type="PANTHER" id="PTHR43133">
    <property type="entry name" value="RNA POLYMERASE ECF-TYPE SIGMA FACTO"/>
    <property type="match status" value="1"/>
</dbReference>
<feature type="domain" description="RNA polymerase sigma-70 region 2" evidence="6">
    <location>
        <begin position="8"/>
        <end position="73"/>
    </location>
</feature>
<evidence type="ECO:0000256" key="2">
    <source>
        <dbReference type="ARBA" id="ARBA00023015"/>
    </source>
</evidence>
<keyword evidence="3" id="KW-0731">Sigma factor</keyword>
<evidence type="ECO:0000259" key="7">
    <source>
        <dbReference type="Pfam" id="PF08281"/>
    </source>
</evidence>
<dbReference type="RefSeq" id="WP_091187848.1">
    <property type="nucleotide sequence ID" value="NZ_FOMT01000003.1"/>
</dbReference>
<name>A0A1I2C6Z7_9BACL</name>
<dbReference type="NCBIfam" id="TIGR02937">
    <property type="entry name" value="sigma70-ECF"/>
    <property type="match status" value="1"/>
</dbReference>
<evidence type="ECO:0000256" key="3">
    <source>
        <dbReference type="ARBA" id="ARBA00023082"/>
    </source>
</evidence>
<keyword evidence="9" id="KW-1185">Reference proteome</keyword>
<dbReference type="GO" id="GO:0016987">
    <property type="term" value="F:sigma factor activity"/>
    <property type="evidence" value="ECO:0007669"/>
    <property type="project" value="UniProtKB-KW"/>
</dbReference>
<feature type="domain" description="RNA polymerase sigma factor 70 region 4 type 2" evidence="7">
    <location>
        <begin position="99"/>
        <end position="150"/>
    </location>
</feature>
<dbReference type="GO" id="GO:0003677">
    <property type="term" value="F:DNA binding"/>
    <property type="evidence" value="ECO:0007669"/>
    <property type="project" value="InterPro"/>
</dbReference>
<sequence>MEISVIWSDYYPQLKRFVSNRINNQADVEDIVQQVFIKVNDHIDDLKDDQKLTSWIYQIARNSMVDYFRKEKWNDELLDQHLTTDEYDEPDLAQEVIACFESVIQQLPEKYKVALELSMLKGISQKELSEQLGISYSGAKSRVQRGREMLKELLTGCCHIESDHYGNIINFHIKWRYPSCSTNEQEG</sequence>
<dbReference type="SUPFAM" id="SSF88659">
    <property type="entry name" value="Sigma3 and sigma4 domains of RNA polymerase sigma factors"/>
    <property type="match status" value="1"/>
</dbReference>
<comment type="similarity">
    <text evidence="1">Belongs to the sigma-70 factor family. ECF subfamily.</text>
</comment>
<keyword evidence="4" id="KW-0804">Transcription</keyword>
<dbReference type="STRING" id="1045775.SAMN05216378_3804"/>
<dbReference type="Proteomes" id="UP000198855">
    <property type="component" value="Unassembled WGS sequence"/>
</dbReference>
<dbReference type="Pfam" id="PF04542">
    <property type="entry name" value="Sigma70_r2"/>
    <property type="match status" value="1"/>
</dbReference>
<dbReference type="InterPro" id="IPR007627">
    <property type="entry name" value="RNA_pol_sigma70_r2"/>
</dbReference>
<evidence type="ECO:0000256" key="5">
    <source>
        <dbReference type="NCBIfam" id="TIGR02959"/>
    </source>
</evidence>
<organism evidence="8 9">
    <name type="scientific">Paenibacillus catalpae</name>
    <dbReference type="NCBI Taxonomy" id="1045775"/>
    <lineage>
        <taxon>Bacteria</taxon>
        <taxon>Bacillati</taxon>
        <taxon>Bacillota</taxon>
        <taxon>Bacilli</taxon>
        <taxon>Bacillales</taxon>
        <taxon>Paenibacillaceae</taxon>
        <taxon>Paenibacillus</taxon>
    </lineage>
</organism>
<dbReference type="SUPFAM" id="SSF88946">
    <property type="entry name" value="Sigma2 domain of RNA polymerase sigma factors"/>
    <property type="match status" value="1"/>
</dbReference>
<dbReference type="PANTHER" id="PTHR43133:SF62">
    <property type="entry name" value="RNA POLYMERASE SIGMA FACTOR SIGZ"/>
    <property type="match status" value="1"/>
</dbReference>
<proteinExistence type="inferred from homology"/>
<dbReference type="InterPro" id="IPR039425">
    <property type="entry name" value="RNA_pol_sigma-70-like"/>
</dbReference>
<dbReference type="GO" id="GO:0006352">
    <property type="term" value="P:DNA-templated transcription initiation"/>
    <property type="evidence" value="ECO:0007669"/>
    <property type="project" value="InterPro"/>
</dbReference>
<dbReference type="InterPro" id="IPR013325">
    <property type="entry name" value="RNA_pol_sigma_r2"/>
</dbReference>